<comment type="subcellular location">
    <subcellularLocation>
        <location evidence="1">Cytoplasm</location>
    </subcellularLocation>
</comment>
<organism evidence="6 7">
    <name type="scientific">Sphingomonas dokdonensis</name>
    <dbReference type="NCBI Taxonomy" id="344880"/>
    <lineage>
        <taxon>Bacteria</taxon>
        <taxon>Pseudomonadati</taxon>
        <taxon>Pseudomonadota</taxon>
        <taxon>Alphaproteobacteria</taxon>
        <taxon>Sphingomonadales</taxon>
        <taxon>Sphingomonadaceae</taxon>
        <taxon>Sphingomonas</taxon>
    </lineage>
</organism>
<proteinExistence type="inferred from homology"/>
<name>A0A245ZGI3_9SPHN</name>
<reference evidence="6 7" key="1">
    <citation type="submission" date="2017-03" db="EMBL/GenBank/DDBJ databases">
        <title>Genome sequence of Sphingomonas dokdonensis DSM 21029.</title>
        <authorList>
            <person name="Poehlein A."/>
            <person name="Wuebbeler J.H."/>
            <person name="Steinbuechel A."/>
            <person name="Daniel R."/>
        </authorList>
    </citation>
    <scope>NUCLEOTIDE SEQUENCE [LARGE SCALE GENOMIC DNA]</scope>
    <source>
        <strain evidence="6 7">DSM 21029</strain>
    </source>
</reference>
<evidence type="ECO:0000313" key="7">
    <source>
        <dbReference type="Proteomes" id="UP000197290"/>
    </source>
</evidence>
<dbReference type="GO" id="GO:0006282">
    <property type="term" value="P:regulation of DNA repair"/>
    <property type="evidence" value="ECO:0007669"/>
    <property type="project" value="InterPro"/>
</dbReference>
<keyword evidence="7" id="KW-1185">Reference proteome</keyword>
<feature type="domain" description="RecX second three-helical" evidence="5">
    <location>
        <begin position="68"/>
        <end position="108"/>
    </location>
</feature>
<evidence type="ECO:0000256" key="4">
    <source>
        <dbReference type="ARBA" id="ARBA00022490"/>
    </source>
</evidence>
<dbReference type="PANTHER" id="PTHR33602">
    <property type="entry name" value="REGULATORY PROTEIN RECX FAMILY PROTEIN"/>
    <property type="match status" value="1"/>
</dbReference>
<dbReference type="InterPro" id="IPR053924">
    <property type="entry name" value="RecX_HTH_2nd"/>
</dbReference>
<evidence type="ECO:0000256" key="3">
    <source>
        <dbReference type="ARBA" id="ARBA00018111"/>
    </source>
</evidence>
<dbReference type="OrthoDB" id="7432442at2"/>
<evidence type="ECO:0000256" key="2">
    <source>
        <dbReference type="ARBA" id="ARBA00009695"/>
    </source>
</evidence>
<dbReference type="InterPro" id="IPR036388">
    <property type="entry name" value="WH-like_DNA-bd_sf"/>
</dbReference>
<dbReference type="GO" id="GO:0005737">
    <property type="term" value="C:cytoplasm"/>
    <property type="evidence" value="ECO:0007669"/>
    <property type="project" value="UniProtKB-SubCell"/>
</dbReference>
<comment type="similarity">
    <text evidence="2">Belongs to the RecX family.</text>
</comment>
<sequence>MPDTRRQPPPLDAAKLEALALRYVERFATTRGKLAAYLARKVRERGWSGAIVDPADLAERMAALGYVNDGVFAEARARSLTRRGYGVRRVSQALRAAHVDEDDAAPALEQSAEDAFASALALARRRRFGPYARTPADDRTRERQIAAMLRAGHGFALARRIVSAPPGADLTPDQ</sequence>
<comment type="caution">
    <text evidence="6">The sequence shown here is derived from an EMBL/GenBank/DDBJ whole genome shotgun (WGS) entry which is preliminary data.</text>
</comment>
<gene>
    <name evidence="6" type="primary">recX</name>
    <name evidence="6" type="ORF">SPDO_26930</name>
</gene>
<dbReference type="RefSeq" id="WP_088368003.1">
    <property type="nucleotide sequence ID" value="NZ_NBBI01000005.1"/>
</dbReference>
<dbReference type="Proteomes" id="UP000197290">
    <property type="component" value="Unassembled WGS sequence"/>
</dbReference>
<evidence type="ECO:0000256" key="1">
    <source>
        <dbReference type="ARBA" id="ARBA00004496"/>
    </source>
</evidence>
<dbReference type="EMBL" id="NBBI01000005">
    <property type="protein sequence ID" value="OWK28857.1"/>
    <property type="molecule type" value="Genomic_DNA"/>
</dbReference>
<protein>
    <recommendedName>
        <fullName evidence="3">Regulatory protein RecX</fullName>
    </recommendedName>
</protein>
<dbReference type="PANTHER" id="PTHR33602:SF1">
    <property type="entry name" value="REGULATORY PROTEIN RECX FAMILY PROTEIN"/>
    <property type="match status" value="1"/>
</dbReference>
<dbReference type="Pfam" id="PF02631">
    <property type="entry name" value="RecX_HTH2"/>
    <property type="match status" value="1"/>
</dbReference>
<accession>A0A245ZGI3</accession>
<evidence type="ECO:0000313" key="6">
    <source>
        <dbReference type="EMBL" id="OWK28857.1"/>
    </source>
</evidence>
<evidence type="ECO:0000259" key="5">
    <source>
        <dbReference type="Pfam" id="PF02631"/>
    </source>
</evidence>
<dbReference type="AlphaFoldDB" id="A0A245ZGI3"/>
<dbReference type="Gene3D" id="1.10.10.10">
    <property type="entry name" value="Winged helix-like DNA-binding domain superfamily/Winged helix DNA-binding domain"/>
    <property type="match status" value="1"/>
</dbReference>
<dbReference type="InterPro" id="IPR003783">
    <property type="entry name" value="Regulatory_RecX"/>
</dbReference>
<keyword evidence="4" id="KW-0963">Cytoplasm</keyword>